<comment type="caution">
    <text evidence="3">The sequence shown here is derived from an EMBL/GenBank/DDBJ whole genome shotgun (WGS) entry which is preliminary data.</text>
</comment>
<dbReference type="GO" id="GO:0005886">
    <property type="term" value="C:plasma membrane"/>
    <property type="evidence" value="ECO:0007669"/>
    <property type="project" value="TreeGrafter"/>
</dbReference>
<evidence type="ECO:0000313" key="6">
    <source>
        <dbReference type="Proteomes" id="UP000663829"/>
    </source>
</evidence>
<dbReference type="EMBL" id="CAJOBA010045185">
    <property type="protein sequence ID" value="CAF4173730.1"/>
    <property type="molecule type" value="Genomic_DNA"/>
</dbReference>
<reference evidence="3" key="1">
    <citation type="submission" date="2021-02" db="EMBL/GenBank/DDBJ databases">
        <authorList>
            <person name="Nowell W R."/>
        </authorList>
    </citation>
    <scope>NUCLEOTIDE SEQUENCE</scope>
</reference>
<dbReference type="EMBL" id="CAJNOQ010019599">
    <property type="protein sequence ID" value="CAF1453326.1"/>
    <property type="molecule type" value="Genomic_DNA"/>
</dbReference>
<evidence type="ECO:0000313" key="4">
    <source>
        <dbReference type="EMBL" id="CAF4173730.1"/>
    </source>
</evidence>
<dbReference type="EMBL" id="CAJNOK010023530">
    <property type="protein sequence ID" value="CAF1364201.1"/>
    <property type="molecule type" value="Genomic_DNA"/>
</dbReference>
<dbReference type="PANTHER" id="PTHR13800:SF1">
    <property type="entry name" value="TRANSIENT RECEPTOR POTENTIAL CATION CHANNEL TRPM"/>
    <property type="match status" value="1"/>
</dbReference>
<accession>A0A815PQX8</accession>
<proteinExistence type="predicted"/>
<dbReference type="Proteomes" id="UP000682733">
    <property type="component" value="Unassembled WGS sequence"/>
</dbReference>
<dbReference type="Proteomes" id="UP000681722">
    <property type="component" value="Unassembled WGS sequence"/>
</dbReference>
<dbReference type="Proteomes" id="UP000663829">
    <property type="component" value="Unassembled WGS sequence"/>
</dbReference>
<dbReference type="InterPro" id="IPR050927">
    <property type="entry name" value="TRPM"/>
</dbReference>
<dbReference type="GO" id="GO:0030001">
    <property type="term" value="P:metal ion transport"/>
    <property type="evidence" value="ECO:0007669"/>
    <property type="project" value="TreeGrafter"/>
</dbReference>
<keyword evidence="6" id="KW-1185">Reference proteome</keyword>
<evidence type="ECO:0000313" key="5">
    <source>
        <dbReference type="EMBL" id="CAF4325995.1"/>
    </source>
</evidence>
<sequence>MIINTMKDMLFSVCFILIFLFGFSITSWSLITTTAQVNWTYTDDGKLYNATVVNDGRGLWTWQYLRDVTNYGIWKVFGQIDSIDGNDAYSAVAWILVIISVAVSSVLLLNVVIALFNVTIQQVEEESHNLWRYQRFLLVNKVRWFLPLTNRFEIFLVLITDSMQCESAIVEDFRAYSESPKLCETTPHPAQKQLKQIRGLVVDYPIYFRDEDDNYLPTIGIKEGRVPLIVWA</sequence>
<dbReference type="OrthoDB" id="10068271at2759"/>
<keyword evidence="1" id="KW-0472">Membrane</keyword>
<dbReference type="EMBL" id="CAJOBC010085051">
    <property type="protein sequence ID" value="CAF4325995.1"/>
    <property type="molecule type" value="Genomic_DNA"/>
</dbReference>
<name>A0A815PQX8_9BILA</name>
<keyword evidence="1" id="KW-0812">Transmembrane</keyword>
<evidence type="ECO:0000313" key="3">
    <source>
        <dbReference type="EMBL" id="CAF1453326.1"/>
    </source>
</evidence>
<keyword evidence="1" id="KW-1133">Transmembrane helix</keyword>
<evidence type="ECO:0008006" key="7">
    <source>
        <dbReference type="Google" id="ProtNLM"/>
    </source>
</evidence>
<feature type="transmembrane region" description="Helical" evidence="1">
    <location>
        <begin position="91"/>
        <end position="116"/>
    </location>
</feature>
<dbReference type="PANTHER" id="PTHR13800">
    <property type="entry name" value="TRANSIENT RECEPTOR POTENTIAL CATION CHANNEL, SUBFAMILY M, MEMBER 6"/>
    <property type="match status" value="1"/>
</dbReference>
<organism evidence="3 6">
    <name type="scientific">Didymodactylos carnosus</name>
    <dbReference type="NCBI Taxonomy" id="1234261"/>
    <lineage>
        <taxon>Eukaryota</taxon>
        <taxon>Metazoa</taxon>
        <taxon>Spiralia</taxon>
        <taxon>Gnathifera</taxon>
        <taxon>Rotifera</taxon>
        <taxon>Eurotatoria</taxon>
        <taxon>Bdelloidea</taxon>
        <taxon>Philodinida</taxon>
        <taxon>Philodinidae</taxon>
        <taxon>Didymodactylos</taxon>
    </lineage>
</organism>
<evidence type="ECO:0000256" key="1">
    <source>
        <dbReference type="SAM" id="Phobius"/>
    </source>
</evidence>
<evidence type="ECO:0000313" key="2">
    <source>
        <dbReference type="EMBL" id="CAF1364201.1"/>
    </source>
</evidence>
<protein>
    <recommendedName>
        <fullName evidence="7">Ion transport domain-containing protein</fullName>
    </recommendedName>
</protein>
<dbReference type="Proteomes" id="UP000677228">
    <property type="component" value="Unassembled WGS sequence"/>
</dbReference>
<dbReference type="AlphaFoldDB" id="A0A815PQX8"/>
<gene>
    <name evidence="3" type="ORF">GPM918_LOCUS34810</name>
    <name evidence="2" type="ORF">OVA965_LOCUS31373</name>
    <name evidence="5" type="ORF">SRO942_LOCUS35523</name>
    <name evidence="4" type="ORF">TMI583_LOCUS32199</name>
</gene>
<dbReference type="GO" id="GO:0005261">
    <property type="term" value="F:monoatomic cation channel activity"/>
    <property type="evidence" value="ECO:0007669"/>
    <property type="project" value="TreeGrafter"/>
</dbReference>